<name>A0AAE0AH08_9ROSI</name>
<sequence>MEELGFKSASISTRVQMGSRPEVVLEIAPSFESDRLGNVKYGQIVKADKWPTGEAKTSKSDVKRVWVEDKRYLSKPSKNGIEVKEREMTDSEESSVTEEGFSDSLKKRSQGNRGFSAKNHPMQTRNSKFKEVRSGRETVLGDQQQKACNASWFVEDEVIGGDFNTVLDPSERKSGPCNMGSIRKFSKFLHQARLIDIPLHGMTFTWTNFRDQASWARLDRFVISPSMLNWFRRLIQRGLAGCLSDHNAILIGEPVEDWGPCPFRLYNGWLEDKDLMKEAVLGWNSGNQGGSKSKILSAKLKATKHRIKNRVHLSVKNSASAKLLEAKLVTIEASARSMGWSENLWKERLQELSELWRHLRLE</sequence>
<evidence type="ECO:0000313" key="2">
    <source>
        <dbReference type="EMBL" id="KAK3217877.1"/>
    </source>
</evidence>
<dbReference type="Proteomes" id="UP001281410">
    <property type="component" value="Unassembled WGS sequence"/>
</dbReference>
<dbReference type="PANTHER" id="PTHR33710:SF64">
    <property type="entry name" value="ENDONUCLEASE_EXONUCLEASE_PHOSPHATASE DOMAIN-CONTAINING PROTEIN"/>
    <property type="match status" value="1"/>
</dbReference>
<evidence type="ECO:0008006" key="4">
    <source>
        <dbReference type="Google" id="ProtNLM"/>
    </source>
</evidence>
<proteinExistence type="predicted"/>
<evidence type="ECO:0000313" key="3">
    <source>
        <dbReference type="Proteomes" id="UP001281410"/>
    </source>
</evidence>
<keyword evidence="3" id="KW-1185">Reference proteome</keyword>
<protein>
    <recommendedName>
        <fullName evidence="4">Endonuclease/exonuclease/phosphatase domain-containing protein</fullName>
    </recommendedName>
</protein>
<gene>
    <name evidence="2" type="ORF">Dsin_011847</name>
</gene>
<dbReference type="Gene3D" id="3.60.10.10">
    <property type="entry name" value="Endonuclease/exonuclease/phosphatase"/>
    <property type="match status" value="1"/>
</dbReference>
<dbReference type="AlphaFoldDB" id="A0AAE0AH08"/>
<reference evidence="2" key="1">
    <citation type="journal article" date="2023" name="Plant J.">
        <title>Genome sequences and population genomics provide insights into the demographic history, inbreeding, and mutation load of two 'living fossil' tree species of Dipteronia.</title>
        <authorList>
            <person name="Feng Y."/>
            <person name="Comes H.P."/>
            <person name="Chen J."/>
            <person name="Zhu S."/>
            <person name="Lu R."/>
            <person name="Zhang X."/>
            <person name="Li P."/>
            <person name="Qiu J."/>
            <person name="Olsen K.M."/>
            <person name="Qiu Y."/>
        </authorList>
    </citation>
    <scope>NUCLEOTIDE SEQUENCE</scope>
    <source>
        <strain evidence="2">NBL</strain>
    </source>
</reference>
<dbReference type="InterPro" id="IPR036691">
    <property type="entry name" value="Endo/exonu/phosph_ase_sf"/>
</dbReference>
<dbReference type="PANTHER" id="PTHR33710">
    <property type="entry name" value="BNAC02G09200D PROTEIN"/>
    <property type="match status" value="1"/>
</dbReference>
<accession>A0AAE0AH08</accession>
<dbReference type="EMBL" id="JANJYJ010000004">
    <property type="protein sequence ID" value="KAK3217877.1"/>
    <property type="molecule type" value="Genomic_DNA"/>
</dbReference>
<comment type="caution">
    <text evidence="2">The sequence shown here is derived from an EMBL/GenBank/DDBJ whole genome shotgun (WGS) entry which is preliminary data.</text>
</comment>
<evidence type="ECO:0000256" key="1">
    <source>
        <dbReference type="SAM" id="MobiDB-lite"/>
    </source>
</evidence>
<feature type="region of interest" description="Disordered" evidence="1">
    <location>
        <begin position="81"/>
        <end position="132"/>
    </location>
</feature>
<organism evidence="2 3">
    <name type="scientific">Dipteronia sinensis</name>
    <dbReference type="NCBI Taxonomy" id="43782"/>
    <lineage>
        <taxon>Eukaryota</taxon>
        <taxon>Viridiplantae</taxon>
        <taxon>Streptophyta</taxon>
        <taxon>Embryophyta</taxon>
        <taxon>Tracheophyta</taxon>
        <taxon>Spermatophyta</taxon>
        <taxon>Magnoliopsida</taxon>
        <taxon>eudicotyledons</taxon>
        <taxon>Gunneridae</taxon>
        <taxon>Pentapetalae</taxon>
        <taxon>rosids</taxon>
        <taxon>malvids</taxon>
        <taxon>Sapindales</taxon>
        <taxon>Sapindaceae</taxon>
        <taxon>Hippocastanoideae</taxon>
        <taxon>Acereae</taxon>
        <taxon>Dipteronia</taxon>
    </lineage>
</organism>
<dbReference type="SUPFAM" id="SSF56219">
    <property type="entry name" value="DNase I-like"/>
    <property type="match status" value="1"/>
</dbReference>